<dbReference type="Proteomes" id="UP001626550">
    <property type="component" value="Unassembled WGS sequence"/>
</dbReference>
<feature type="non-terminal residue" evidence="3">
    <location>
        <position position="65"/>
    </location>
</feature>
<dbReference type="InterPro" id="IPR011992">
    <property type="entry name" value="EF-hand-dom_pair"/>
</dbReference>
<comment type="caution">
    <text evidence="3">The sequence shown here is derived from an EMBL/GenBank/DDBJ whole genome shotgun (WGS) entry which is preliminary data.</text>
</comment>
<evidence type="ECO:0000256" key="1">
    <source>
        <dbReference type="ARBA" id="ARBA00022837"/>
    </source>
</evidence>
<dbReference type="Gene3D" id="1.10.238.10">
    <property type="entry name" value="EF-hand"/>
    <property type="match status" value="1"/>
</dbReference>
<dbReference type="AlphaFoldDB" id="A0ABD2PJE3"/>
<evidence type="ECO:0000313" key="4">
    <source>
        <dbReference type="Proteomes" id="UP001626550"/>
    </source>
</evidence>
<dbReference type="PROSITE" id="PS50222">
    <property type="entry name" value="EF_HAND_2"/>
    <property type="match status" value="2"/>
</dbReference>
<dbReference type="CDD" id="cd00051">
    <property type="entry name" value="EFh"/>
    <property type="match status" value="1"/>
</dbReference>
<keyword evidence="4" id="KW-1185">Reference proteome</keyword>
<dbReference type="PROSITE" id="PS00018">
    <property type="entry name" value="EF_HAND_1"/>
    <property type="match status" value="2"/>
</dbReference>
<dbReference type="SMART" id="SM00054">
    <property type="entry name" value="EFh"/>
    <property type="match status" value="2"/>
</dbReference>
<dbReference type="InterPro" id="IPR018247">
    <property type="entry name" value="EF_Hand_1_Ca_BS"/>
</dbReference>
<protein>
    <recommendedName>
        <fullName evidence="2">EF-hand domain-containing protein</fullName>
    </recommendedName>
</protein>
<feature type="domain" description="EF-hand" evidence="2">
    <location>
        <begin position="1"/>
        <end position="32"/>
    </location>
</feature>
<reference evidence="3 4" key="1">
    <citation type="submission" date="2024-11" db="EMBL/GenBank/DDBJ databases">
        <title>Adaptive evolution of stress response genes in parasites aligns with host niche diversity.</title>
        <authorList>
            <person name="Hahn C."/>
            <person name="Resl P."/>
        </authorList>
    </citation>
    <scope>NUCLEOTIDE SEQUENCE [LARGE SCALE GENOMIC DNA]</scope>
    <source>
        <strain evidence="3">EGGRZ-B1_66</strain>
        <tissue evidence="3">Body</tissue>
    </source>
</reference>
<keyword evidence="1" id="KW-0106">Calcium</keyword>
<feature type="non-terminal residue" evidence="3">
    <location>
        <position position="1"/>
    </location>
</feature>
<evidence type="ECO:0000259" key="2">
    <source>
        <dbReference type="PROSITE" id="PS50222"/>
    </source>
</evidence>
<dbReference type="SUPFAM" id="SSF47473">
    <property type="entry name" value="EF-hand"/>
    <property type="match status" value="1"/>
</dbReference>
<dbReference type="Pfam" id="PF13499">
    <property type="entry name" value="EF-hand_7"/>
    <property type="match status" value="1"/>
</dbReference>
<organism evidence="3 4">
    <name type="scientific">Cichlidogyrus casuarinus</name>
    <dbReference type="NCBI Taxonomy" id="1844966"/>
    <lineage>
        <taxon>Eukaryota</taxon>
        <taxon>Metazoa</taxon>
        <taxon>Spiralia</taxon>
        <taxon>Lophotrochozoa</taxon>
        <taxon>Platyhelminthes</taxon>
        <taxon>Monogenea</taxon>
        <taxon>Monopisthocotylea</taxon>
        <taxon>Dactylogyridea</taxon>
        <taxon>Ancyrocephalidae</taxon>
        <taxon>Cichlidogyrus</taxon>
    </lineage>
</organism>
<sequence length="65" mass="7420">EIESLFKQLDKSGDGKISVDEFIALAEANNEKMDQAAVKEFIDKYDSDRDGTISLDELRAFFQHH</sequence>
<name>A0ABD2PJE3_9PLAT</name>
<feature type="domain" description="EF-hand" evidence="2">
    <location>
        <begin position="33"/>
        <end position="65"/>
    </location>
</feature>
<evidence type="ECO:0000313" key="3">
    <source>
        <dbReference type="EMBL" id="KAL3307123.1"/>
    </source>
</evidence>
<dbReference type="EMBL" id="JBJKFK010008266">
    <property type="protein sequence ID" value="KAL3307123.1"/>
    <property type="molecule type" value="Genomic_DNA"/>
</dbReference>
<gene>
    <name evidence="3" type="ORF">Ciccas_014371</name>
</gene>
<accession>A0ABD2PJE3</accession>
<dbReference type="InterPro" id="IPR002048">
    <property type="entry name" value="EF_hand_dom"/>
</dbReference>
<proteinExistence type="predicted"/>